<dbReference type="EMBL" id="CP002964">
    <property type="protein sequence ID" value="AFK05695.1"/>
    <property type="molecule type" value="Genomic_DNA"/>
</dbReference>
<evidence type="ECO:0000313" key="2">
    <source>
        <dbReference type="Proteomes" id="UP000002875"/>
    </source>
</evidence>
<organism evidence="1 2">
    <name type="scientific">Emticicia oligotrophica (strain DSM 17448 / CIP 109782 / MTCC 6937 / GPTSA100-15)</name>
    <dbReference type="NCBI Taxonomy" id="929562"/>
    <lineage>
        <taxon>Bacteria</taxon>
        <taxon>Pseudomonadati</taxon>
        <taxon>Bacteroidota</taxon>
        <taxon>Cytophagia</taxon>
        <taxon>Cytophagales</taxon>
        <taxon>Leadbetterellaceae</taxon>
        <taxon>Emticicia</taxon>
    </lineage>
</organism>
<gene>
    <name evidence="1" type="ordered locus">Emtol_0065</name>
</gene>
<dbReference type="RefSeq" id="WP_015026361.1">
    <property type="nucleotide sequence ID" value="NC_018743.1"/>
</dbReference>
<proteinExistence type="predicted"/>
<geneLocation type="plasmid" evidence="1 2">
    <name>pEMTOL03</name>
</geneLocation>
<sequence>MKKTLLITIFFYQMFMVKAQNPNQNNSNFQNVFSDFKPEIRTNYFSLGQSKKAKWKMSLQNYPRVDLGEKMESEWFYVNVKKLSSVDTKNSLQQFQKVFLNIGHNLSLEKNVYAEIEVITKFDTISFAPITDILIEKTRYPNAIKGADLKASLEKSYPGITKFYPSIVFQKDVTSDMKLEYDKMYRIHMAGTNTPQNDNPKLKLSDISQIKAFRFRLRRIDKKQAANYTKSFWEIKTIGSNYLVFDKANKGNNLPKEKKSSTKTVETETSVTELNNDDSLNSCCGGTCPLPHGH</sequence>
<reference evidence="1 2" key="1">
    <citation type="submission" date="2011-07" db="EMBL/GenBank/DDBJ databases">
        <title>The complete genome of plasmid 3 of Emticicia oligotrophica DSM 17448.</title>
        <authorList>
            <consortium name="US DOE Joint Genome Institute (JGI-PGF)"/>
            <person name="Lucas S."/>
            <person name="Han J."/>
            <person name="Lapidus A."/>
            <person name="Bruce D."/>
            <person name="Goodwin L."/>
            <person name="Pitluck S."/>
            <person name="Peters L."/>
            <person name="Kyrpides N."/>
            <person name="Mavromatis K."/>
            <person name="Ivanova N."/>
            <person name="Ovchinnikova G."/>
            <person name="Teshima H."/>
            <person name="Detter J.C."/>
            <person name="Tapia R."/>
            <person name="Han C."/>
            <person name="Land M."/>
            <person name="Hauser L."/>
            <person name="Markowitz V."/>
            <person name="Cheng J.-F."/>
            <person name="Hugenholtz P."/>
            <person name="Woyke T."/>
            <person name="Wu D."/>
            <person name="Tindall B."/>
            <person name="Pomrenke H."/>
            <person name="Brambilla E."/>
            <person name="Klenk H.-P."/>
            <person name="Eisen J.A."/>
        </authorList>
    </citation>
    <scope>NUCLEOTIDE SEQUENCE [LARGE SCALE GENOMIC DNA]</scope>
    <source>
        <strain evidence="2">DSM 17448 / GPTSA100-15</strain>
        <plasmid evidence="1 2">pEMTOL03</plasmid>
    </source>
</reference>
<keyword evidence="2" id="KW-1185">Reference proteome</keyword>
<keyword evidence="1" id="KW-0614">Plasmid</keyword>
<evidence type="ECO:0000313" key="1">
    <source>
        <dbReference type="EMBL" id="AFK05695.1"/>
    </source>
</evidence>
<accession>A0ABN4AUG9</accession>
<dbReference type="Proteomes" id="UP000002875">
    <property type="component" value="Plasmid pEMTOL03"/>
</dbReference>
<name>A0ABN4AUG9_EMTOG</name>
<protein>
    <submittedName>
        <fullName evidence="1">Uncharacterized protein</fullName>
    </submittedName>
</protein>